<proteinExistence type="predicted"/>
<dbReference type="OrthoDB" id="1711136at2759"/>
<keyword evidence="5 8" id="KW-0863">Zinc-finger</keyword>
<dbReference type="SMART" id="SM00184">
    <property type="entry name" value="RING"/>
    <property type="match status" value="1"/>
</dbReference>
<dbReference type="InterPro" id="IPR058981">
    <property type="entry name" value="MGRN1/RNF157-like_N"/>
</dbReference>
<evidence type="ECO:0000259" key="9">
    <source>
        <dbReference type="PROSITE" id="PS50089"/>
    </source>
</evidence>
<dbReference type="SUPFAM" id="SSF57850">
    <property type="entry name" value="RING/U-box"/>
    <property type="match status" value="1"/>
</dbReference>
<keyword evidence="7" id="KW-0862">Zinc</keyword>
<dbReference type="Proteomes" id="UP000515123">
    <property type="component" value="Linkage group 23"/>
</dbReference>
<dbReference type="InterPro" id="IPR045194">
    <property type="entry name" value="MGRN1/RNF157-like"/>
</dbReference>
<dbReference type="RefSeq" id="XP_020113642.1">
    <property type="nucleotide sequence ID" value="XM_020258053.1"/>
</dbReference>
<protein>
    <recommendedName>
        <fullName evidence="2">RING-type E3 ubiquitin transferase</fullName>
        <ecNumber evidence="2">2.3.2.27</ecNumber>
    </recommendedName>
</protein>
<dbReference type="AlphaFoldDB" id="A0A6P5H0M8"/>
<dbReference type="InterPro" id="IPR013083">
    <property type="entry name" value="Znf_RING/FYVE/PHD"/>
</dbReference>
<dbReference type="GeneID" id="109727852"/>
<evidence type="ECO:0000313" key="10">
    <source>
        <dbReference type="Proteomes" id="UP000515123"/>
    </source>
</evidence>
<keyword evidence="4" id="KW-0479">Metal-binding</keyword>
<evidence type="ECO:0000256" key="2">
    <source>
        <dbReference type="ARBA" id="ARBA00012483"/>
    </source>
</evidence>
<keyword evidence="3" id="KW-0808">Transferase</keyword>
<evidence type="ECO:0000256" key="7">
    <source>
        <dbReference type="ARBA" id="ARBA00022833"/>
    </source>
</evidence>
<dbReference type="EC" id="2.3.2.27" evidence="2"/>
<dbReference type="Pfam" id="PF26192">
    <property type="entry name" value="RNF157-like_N"/>
    <property type="match status" value="1"/>
</dbReference>
<reference evidence="10" key="1">
    <citation type="journal article" date="2015" name="Nat. Genet.">
        <title>The pineapple genome and the evolution of CAM photosynthesis.</title>
        <authorList>
            <person name="Ming R."/>
            <person name="VanBuren R."/>
            <person name="Wai C.M."/>
            <person name="Tang H."/>
            <person name="Schatz M.C."/>
            <person name="Bowers J.E."/>
            <person name="Lyons E."/>
            <person name="Wang M.L."/>
            <person name="Chen J."/>
            <person name="Biggers E."/>
            <person name="Zhang J."/>
            <person name="Huang L."/>
            <person name="Zhang L."/>
            <person name="Miao W."/>
            <person name="Zhang J."/>
            <person name="Ye Z."/>
            <person name="Miao C."/>
            <person name="Lin Z."/>
            <person name="Wang H."/>
            <person name="Zhou H."/>
            <person name="Yim W.C."/>
            <person name="Priest H.D."/>
            <person name="Zheng C."/>
            <person name="Woodhouse M."/>
            <person name="Edger P.P."/>
            <person name="Guyot R."/>
            <person name="Guo H.B."/>
            <person name="Guo H."/>
            <person name="Zheng G."/>
            <person name="Singh R."/>
            <person name="Sharma A."/>
            <person name="Min X."/>
            <person name="Zheng Y."/>
            <person name="Lee H."/>
            <person name="Gurtowski J."/>
            <person name="Sedlazeck F.J."/>
            <person name="Harkess A."/>
            <person name="McKain M.R."/>
            <person name="Liao Z."/>
            <person name="Fang J."/>
            <person name="Liu J."/>
            <person name="Zhang X."/>
            <person name="Zhang Q."/>
            <person name="Hu W."/>
            <person name="Qin Y."/>
            <person name="Wang K."/>
            <person name="Chen L.Y."/>
            <person name="Shirley N."/>
            <person name="Lin Y.R."/>
            <person name="Liu L.Y."/>
            <person name="Hernandez A.G."/>
            <person name="Wright C.L."/>
            <person name="Bulone V."/>
            <person name="Tuskan G.A."/>
            <person name="Heath K."/>
            <person name="Zee F."/>
            <person name="Moore P.H."/>
            <person name="Sunkar R."/>
            <person name="Leebens-Mack J.H."/>
            <person name="Mockler T."/>
            <person name="Bennetzen J.L."/>
            <person name="Freeling M."/>
            <person name="Sankoff D."/>
            <person name="Paterson A.H."/>
            <person name="Zhu X."/>
            <person name="Yang X."/>
            <person name="Smith J.A."/>
            <person name="Cushman J.C."/>
            <person name="Paull R.E."/>
            <person name="Yu Q."/>
        </authorList>
    </citation>
    <scope>NUCLEOTIDE SEQUENCE [LARGE SCALE GENOMIC DNA]</scope>
    <source>
        <strain evidence="10">cv. F153</strain>
    </source>
</reference>
<comment type="catalytic activity">
    <reaction evidence="1">
        <text>S-ubiquitinyl-[E2 ubiquitin-conjugating enzyme]-L-cysteine + [acceptor protein]-L-lysine = [E2 ubiquitin-conjugating enzyme]-L-cysteine + N(6)-ubiquitinyl-[acceptor protein]-L-lysine.</text>
        <dbReference type="EC" id="2.3.2.27"/>
    </reaction>
</comment>
<dbReference type="GO" id="GO:0008270">
    <property type="term" value="F:zinc ion binding"/>
    <property type="evidence" value="ECO:0007669"/>
    <property type="project" value="UniProtKB-KW"/>
</dbReference>
<accession>A0A6P5H0M8</accession>
<evidence type="ECO:0000256" key="6">
    <source>
        <dbReference type="ARBA" id="ARBA00022786"/>
    </source>
</evidence>
<evidence type="ECO:0000256" key="4">
    <source>
        <dbReference type="ARBA" id="ARBA00022723"/>
    </source>
</evidence>
<sequence>MREVPLTITAAQIMLYRDALTITSGSAPTSVQTKPLPSRRRAETVKSLINVDKDSIWIEPDEWEPDCHLVSFSFDSLAAGSFTIFYFAKEEQYCGFSQVYHNMDRPVKVPFRQGFGQRFIQPPGSGTDLGFFEYNELSRPLHGNVFPLVLYAESYCEPISPSTASKCTQVTQAVIEKVDDGPFGFQVKVKRQLLWVNGECYDQEFFGVGSSPEAEIGTNISEIECVICMFNARDTALLPCRHMCMCRECAEAVKLQSKKCPVCRHPIETIIEIPISY</sequence>
<dbReference type="GO" id="GO:0061630">
    <property type="term" value="F:ubiquitin protein ligase activity"/>
    <property type="evidence" value="ECO:0007669"/>
    <property type="project" value="UniProtKB-EC"/>
</dbReference>
<evidence type="ECO:0000256" key="5">
    <source>
        <dbReference type="ARBA" id="ARBA00022771"/>
    </source>
</evidence>
<name>A0A6P5H0M8_ANACO</name>
<gene>
    <name evidence="11" type="primary">LOC109727852</name>
</gene>
<dbReference type="PROSITE" id="PS50089">
    <property type="entry name" value="ZF_RING_2"/>
    <property type="match status" value="1"/>
</dbReference>
<feature type="domain" description="RING-type" evidence="9">
    <location>
        <begin position="225"/>
        <end position="264"/>
    </location>
</feature>
<reference evidence="11" key="2">
    <citation type="submission" date="2025-08" db="UniProtKB">
        <authorList>
            <consortium name="RefSeq"/>
        </authorList>
    </citation>
    <scope>IDENTIFICATION</scope>
    <source>
        <tissue evidence="11">Leaf</tissue>
    </source>
</reference>
<dbReference type="InterPro" id="IPR001841">
    <property type="entry name" value="Znf_RING"/>
</dbReference>
<dbReference type="PANTHER" id="PTHR22996">
    <property type="entry name" value="MAHOGUNIN"/>
    <property type="match status" value="1"/>
</dbReference>
<dbReference type="Gene3D" id="3.30.40.10">
    <property type="entry name" value="Zinc/RING finger domain, C3HC4 (zinc finger)"/>
    <property type="match status" value="1"/>
</dbReference>
<evidence type="ECO:0000256" key="3">
    <source>
        <dbReference type="ARBA" id="ARBA00022679"/>
    </source>
</evidence>
<keyword evidence="10" id="KW-1185">Reference proteome</keyword>
<evidence type="ECO:0000313" key="11">
    <source>
        <dbReference type="RefSeq" id="XP_020113642.1"/>
    </source>
</evidence>
<dbReference type="GO" id="GO:0016567">
    <property type="term" value="P:protein ubiquitination"/>
    <property type="evidence" value="ECO:0007669"/>
    <property type="project" value="TreeGrafter"/>
</dbReference>
<evidence type="ECO:0000256" key="1">
    <source>
        <dbReference type="ARBA" id="ARBA00000900"/>
    </source>
</evidence>
<dbReference type="PANTHER" id="PTHR22996:SF4">
    <property type="entry name" value="E3 UBIQUITIN-PROTEIN LIGASE LUL4-RELATED"/>
    <property type="match status" value="1"/>
</dbReference>
<organism evidence="10 11">
    <name type="scientific">Ananas comosus</name>
    <name type="common">Pineapple</name>
    <name type="synonym">Ananas ananas</name>
    <dbReference type="NCBI Taxonomy" id="4615"/>
    <lineage>
        <taxon>Eukaryota</taxon>
        <taxon>Viridiplantae</taxon>
        <taxon>Streptophyta</taxon>
        <taxon>Embryophyta</taxon>
        <taxon>Tracheophyta</taxon>
        <taxon>Spermatophyta</taxon>
        <taxon>Magnoliopsida</taxon>
        <taxon>Liliopsida</taxon>
        <taxon>Poales</taxon>
        <taxon>Bromeliaceae</taxon>
        <taxon>Bromelioideae</taxon>
        <taxon>Ananas</taxon>
    </lineage>
</organism>
<dbReference type="Pfam" id="PF13920">
    <property type="entry name" value="zf-C3HC4_3"/>
    <property type="match status" value="1"/>
</dbReference>
<keyword evidence="6" id="KW-0833">Ubl conjugation pathway</keyword>
<evidence type="ECO:0000256" key="8">
    <source>
        <dbReference type="PROSITE-ProRule" id="PRU00175"/>
    </source>
</evidence>